<keyword evidence="2 4" id="KW-1133">Transmembrane helix</keyword>
<reference evidence="7" key="1">
    <citation type="journal article" date="2024" name="Int. J. Syst. Evol. Microbiol.">
        <title>Pectobacterium araliae sp. nov., a pathogen causing bacterial soft rot of Japanese angelica tree in Japan.</title>
        <authorList>
            <person name="Sawada H."/>
            <person name="Someya N."/>
            <person name="Morohoshi T."/>
            <person name="Ono M."/>
            <person name="Satou M."/>
        </authorList>
    </citation>
    <scope>NUCLEOTIDE SEQUENCE [LARGE SCALE GENOMIC DNA]</scope>
    <source>
        <strain evidence="7">MAFF 302110</strain>
    </source>
</reference>
<evidence type="ECO:0000256" key="4">
    <source>
        <dbReference type="SAM" id="Phobius"/>
    </source>
</evidence>
<dbReference type="AlphaFoldDB" id="A0AAN0MJ91"/>
<name>A0AAN0MJ91_9GAMM</name>
<dbReference type="InterPro" id="IPR036259">
    <property type="entry name" value="MFS_trans_sf"/>
</dbReference>
<proteinExistence type="predicted"/>
<evidence type="ECO:0000256" key="1">
    <source>
        <dbReference type="ARBA" id="ARBA00022692"/>
    </source>
</evidence>
<feature type="transmembrane region" description="Helical" evidence="4">
    <location>
        <begin position="35"/>
        <end position="53"/>
    </location>
</feature>
<keyword evidence="7" id="KW-1185">Reference proteome</keyword>
<keyword evidence="3 4" id="KW-0472">Membrane</keyword>
<protein>
    <recommendedName>
        <fullName evidence="5">Major facilitator superfamily (MFS) profile domain-containing protein</fullName>
    </recommendedName>
</protein>
<feature type="domain" description="Major facilitator superfamily (MFS) profile" evidence="5">
    <location>
        <begin position="1"/>
        <end position="84"/>
    </location>
</feature>
<dbReference type="Proteomes" id="UP001377830">
    <property type="component" value="Chromosome"/>
</dbReference>
<evidence type="ECO:0000256" key="3">
    <source>
        <dbReference type="ARBA" id="ARBA00023136"/>
    </source>
</evidence>
<dbReference type="PROSITE" id="PS50850">
    <property type="entry name" value="MFS"/>
    <property type="match status" value="1"/>
</dbReference>
<evidence type="ECO:0000313" key="6">
    <source>
        <dbReference type="EMBL" id="BES83328.1"/>
    </source>
</evidence>
<dbReference type="KEGG" id="parl:PEC302110_04250"/>
<dbReference type="RefSeq" id="WP_261849409.1">
    <property type="nucleotide sequence ID" value="NZ_AP028908.1"/>
</dbReference>
<keyword evidence="1 4" id="KW-0812">Transmembrane</keyword>
<dbReference type="GO" id="GO:0022857">
    <property type="term" value="F:transmembrane transporter activity"/>
    <property type="evidence" value="ECO:0007669"/>
    <property type="project" value="InterPro"/>
</dbReference>
<feature type="transmembrane region" description="Helical" evidence="4">
    <location>
        <begin position="65"/>
        <end position="83"/>
    </location>
</feature>
<dbReference type="Gene3D" id="1.20.1720.10">
    <property type="entry name" value="Multidrug resistance protein D"/>
    <property type="match status" value="1"/>
</dbReference>
<evidence type="ECO:0000256" key="2">
    <source>
        <dbReference type="ARBA" id="ARBA00022989"/>
    </source>
</evidence>
<dbReference type="PANTHER" id="PTHR42910:SF1">
    <property type="entry name" value="MAJOR FACILITATOR SUPERFAMILY (MFS) PROFILE DOMAIN-CONTAINING PROTEIN"/>
    <property type="match status" value="1"/>
</dbReference>
<accession>A0AAN0MJ91</accession>
<dbReference type="SUPFAM" id="SSF103473">
    <property type="entry name" value="MFS general substrate transporter"/>
    <property type="match status" value="1"/>
</dbReference>
<sequence length="84" mass="8661">MLLACACGLIAANIYYAQPLIGPISAGLNLSEEATALIITLTQVGYGIGLLFVVPLGDLFENRRLALTILAIGAVGLLISGFVT</sequence>
<gene>
    <name evidence="6" type="ORF">PEC302110_04250</name>
</gene>
<dbReference type="InterPro" id="IPR020846">
    <property type="entry name" value="MFS_dom"/>
</dbReference>
<evidence type="ECO:0000313" key="7">
    <source>
        <dbReference type="Proteomes" id="UP001377830"/>
    </source>
</evidence>
<evidence type="ECO:0000259" key="5">
    <source>
        <dbReference type="PROSITE" id="PS50850"/>
    </source>
</evidence>
<organism evidence="6 7">
    <name type="scientific">Pectobacterium araliae</name>
    <dbReference type="NCBI Taxonomy" id="3073862"/>
    <lineage>
        <taxon>Bacteria</taxon>
        <taxon>Pseudomonadati</taxon>
        <taxon>Pseudomonadota</taxon>
        <taxon>Gammaproteobacteria</taxon>
        <taxon>Enterobacterales</taxon>
        <taxon>Pectobacteriaceae</taxon>
        <taxon>Pectobacterium</taxon>
    </lineage>
</organism>
<dbReference type="EMBL" id="AP028908">
    <property type="protein sequence ID" value="BES83328.1"/>
    <property type="molecule type" value="Genomic_DNA"/>
</dbReference>
<dbReference type="PANTHER" id="PTHR42910">
    <property type="entry name" value="TRANSPORTER SCO4007-RELATED"/>
    <property type="match status" value="1"/>
</dbReference>